<dbReference type="PANTHER" id="PTHR36452">
    <property type="entry name" value="CHROMOSOME 12, WHOLE GENOME SHOTGUN SEQUENCE"/>
    <property type="match status" value="1"/>
</dbReference>
<sequence>MSLSQCVPFFQELSANNEKTWFHANKPRFEKEIKGPFTDLVQIMIMLIGQEGPPLAITPKDAMFRIYRDVRFSKDKTPYKTHVGAVIAPGGRKDPGPGFYFQIGAEGLFAAGGCFQPGKNELLAIRRAIAKEPEVIGDLTAAPAFKETFGALKGNRNKILPKEFKPVLATQPLIANKQFYYAAELGCDWLDDERLPQRLLEIYRIGKPLNDYLAASLRV</sequence>
<name>A0A8J7Q3W3_9BACT</name>
<keyword evidence="2" id="KW-1185">Reference proteome</keyword>
<dbReference type="PANTHER" id="PTHR36452:SF1">
    <property type="entry name" value="DUF2461 DOMAIN-CONTAINING PROTEIN"/>
    <property type="match status" value="1"/>
</dbReference>
<dbReference type="AlphaFoldDB" id="A0A8J7Q3W3"/>
<evidence type="ECO:0000313" key="1">
    <source>
        <dbReference type="EMBL" id="MBO1317191.1"/>
    </source>
</evidence>
<dbReference type="Pfam" id="PF09365">
    <property type="entry name" value="DUF2461"/>
    <property type="match status" value="1"/>
</dbReference>
<dbReference type="NCBIfam" id="TIGR02453">
    <property type="entry name" value="TIGR02453 family protein"/>
    <property type="match status" value="1"/>
</dbReference>
<accession>A0A8J7Q3W3</accession>
<reference evidence="1" key="1">
    <citation type="submission" date="2021-03" db="EMBL/GenBank/DDBJ databases">
        <authorList>
            <person name="Wang G."/>
        </authorList>
    </citation>
    <scope>NUCLEOTIDE SEQUENCE</scope>
    <source>
        <strain evidence="1">KCTC 12899</strain>
    </source>
</reference>
<dbReference type="Proteomes" id="UP000664417">
    <property type="component" value="Unassembled WGS sequence"/>
</dbReference>
<dbReference type="PIRSF" id="PIRSF028451">
    <property type="entry name" value="UCP028451"/>
    <property type="match status" value="1"/>
</dbReference>
<gene>
    <name evidence="1" type="ORF">J3U88_01880</name>
</gene>
<dbReference type="EMBL" id="JAFREP010000001">
    <property type="protein sequence ID" value="MBO1317191.1"/>
    <property type="molecule type" value="Genomic_DNA"/>
</dbReference>
<comment type="caution">
    <text evidence="1">The sequence shown here is derived from an EMBL/GenBank/DDBJ whole genome shotgun (WGS) entry which is preliminary data.</text>
</comment>
<dbReference type="RefSeq" id="WP_207856422.1">
    <property type="nucleotide sequence ID" value="NZ_JAFREP010000001.1"/>
</dbReference>
<proteinExistence type="predicted"/>
<protein>
    <submittedName>
        <fullName evidence="1">DUF2461 domain-containing protein</fullName>
    </submittedName>
</protein>
<dbReference type="InterPro" id="IPR015996">
    <property type="entry name" value="UCP028451"/>
</dbReference>
<evidence type="ECO:0000313" key="2">
    <source>
        <dbReference type="Proteomes" id="UP000664417"/>
    </source>
</evidence>
<dbReference type="InterPro" id="IPR012808">
    <property type="entry name" value="CHP02453"/>
</dbReference>
<organism evidence="1 2">
    <name type="scientific">Acanthopleuribacter pedis</name>
    <dbReference type="NCBI Taxonomy" id="442870"/>
    <lineage>
        <taxon>Bacteria</taxon>
        <taxon>Pseudomonadati</taxon>
        <taxon>Acidobacteriota</taxon>
        <taxon>Holophagae</taxon>
        <taxon>Acanthopleuribacterales</taxon>
        <taxon>Acanthopleuribacteraceae</taxon>
        <taxon>Acanthopleuribacter</taxon>
    </lineage>
</organism>